<protein>
    <submittedName>
        <fullName evidence="2">Uncharacterized protein</fullName>
    </submittedName>
</protein>
<dbReference type="EMBL" id="CAMXCT020001606">
    <property type="protein sequence ID" value="CAL1144947.1"/>
    <property type="molecule type" value="Genomic_DNA"/>
</dbReference>
<evidence type="ECO:0000313" key="3">
    <source>
        <dbReference type="EMBL" id="CAL4778884.1"/>
    </source>
</evidence>
<dbReference type="EMBL" id="CAMXCT010001606">
    <property type="protein sequence ID" value="CAI3991572.1"/>
    <property type="molecule type" value="Genomic_DNA"/>
</dbReference>
<reference evidence="2" key="1">
    <citation type="submission" date="2022-10" db="EMBL/GenBank/DDBJ databases">
        <authorList>
            <person name="Chen Y."/>
            <person name="Dougan E. K."/>
            <person name="Chan C."/>
            <person name="Rhodes N."/>
            <person name="Thang M."/>
        </authorList>
    </citation>
    <scope>NUCLEOTIDE SEQUENCE</scope>
</reference>
<proteinExistence type="predicted"/>
<feature type="region of interest" description="Disordered" evidence="1">
    <location>
        <begin position="375"/>
        <end position="394"/>
    </location>
</feature>
<evidence type="ECO:0000313" key="4">
    <source>
        <dbReference type="Proteomes" id="UP001152797"/>
    </source>
</evidence>
<dbReference type="AlphaFoldDB" id="A0A9P1CI62"/>
<evidence type="ECO:0000256" key="1">
    <source>
        <dbReference type="SAM" id="MobiDB-lite"/>
    </source>
</evidence>
<organism evidence="2">
    <name type="scientific">Cladocopium goreaui</name>
    <dbReference type="NCBI Taxonomy" id="2562237"/>
    <lineage>
        <taxon>Eukaryota</taxon>
        <taxon>Sar</taxon>
        <taxon>Alveolata</taxon>
        <taxon>Dinophyceae</taxon>
        <taxon>Suessiales</taxon>
        <taxon>Symbiodiniaceae</taxon>
        <taxon>Cladocopium</taxon>
    </lineage>
</organism>
<gene>
    <name evidence="2" type="ORF">C1SCF055_LOCUS18469</name>
</gene>
<name>A0A9P1CI62_9DINO</name>
<feature type="compositionally biased region" description="Low complexity" evidence="1">
    <location>
        <begin position="291"/>
        <end position="301"/>
    </location>
</feature>
<reference evidence="3 4" key="2">
    <citation type="submission" date="2024-05" db="EMBL/GenBank/DDBJ databases">
        <authorList>
            <person name="Chen Y."/>
            <person name="Shah S."/>
            <person name="Dougan E. K."/>
            <person name="Thang M."/>
            <person name="Chan C."/>
        </authorList>
    </citation>
    <scope>NUCLEOTIDE SEQUENCE [LARGE SCALE GENOMIC DNA]</scope>
</reference>
<evidence type="ECO:0000313" key="2">
    <source>
        <dbReference type="EMBL" id="CAI3991572.1"/>
    </source>
</evidence>
<comment type="caution">
    <text evidence="2">The sequence shown here is derived from an EMBL/GenBank/DDBJ whole genome shotgun (WGS) entry which is preliminary data.</text>
</comment>
<dbReference type="Proteomes" id="UP001152797">
    <property type="component" value="Unassembled WGS sequence"/>
</dbReference>
<feature type="region of interest" description="Disordered" evidence="1">
    <location>
        <begin position="289"/>
        <end position="350"/>
    </location>
</feature>
<sequence length="691" mass="76172">MDAFKSALAATLEFLSKNEKLDKVSYEAIEGSQVATLLKRLDAIKLELGHASELSELVQNSSLAECHKTSLIKALSASSCKEVSQKGGKRDHQFLLSGFLNYLTQTEKEALRDDSKHAFTRCSIPVARCMKIELFMPCEKTYGHVLATLIEHFQMAGTAKEANDLLVEFKRLLRRARGDKKPSLLHYPADPREMPVNLFQAAYTNATELDAAQSANCKPGKWLRASSKDLQEMVVPFQGHGSRRGGQMNFMQQQMLMQQHLQQMQLFQQQQQQGDLNGLVIFPKKRKSLENGNVSSPSGQSNGQGGAPLALQDIPVRNSFSLPDPGAPSSEPSTGPGEAKQETSAAANAADHEVDAHLNAMDDAFNARGDHRAALKRPASKMDQKGKGKGTKKNNQVIDATPKLLGKEIPRYVSQNALAAILDEVKKNGIPKATSRSSIKRSREMQLEEMTNEFGHLISYIDFEQCSPKGETAKGTVKLPFINPLAFFQHIVSDCAGVGESIDSPLEVIVYNDEVSPGNQLRHDATRKMQIIYWTVKQGPGLGVDQLWFTLGVACSSEIAKIKGGLSAYMRQAMGLFCSPVDARLGFQLRCEDSVVLKFIRFSMFVADEVALKETFQFKGAAGVQICPLCTNIVSEASELHRYSDRLLPSSSVEPSQWQRANSESIKAKIRRLHDSAGCTTRQAFEDMEKS</sequence>
<dbReference type="EMBL" id="CAMXCT030001606">
    <property type="protein sequence ID" value="CAL4778884.1"/>
    <property type="molecule type" value="Genomic_DNA"/>
</dbReference>
<keyword evidence="4" id="KW-1185">Reference proteome</keyword>
<accession>A0A9P1CI62</accession>